<evidence type="ECO:0000313" key="3">
    <source>
        <dbReference type="Proteomes" id="UP000632138"/>
    </source>
</evidence>
<keyword evidence="3" id="KW-1185">Reference proteome</keyword>
<sequence length="183" mass="19530">MRRRRRLAALVGLVAVTGVVMQASHAAFSETVVSPGNSWATGAVSLTHNSVGQALFSDTDMVPGTGPAKCIEVTYRGDVDAEVRFYLAGVDDQDEPIASLLRLRIELGSRSSCADPGTWTTLSDATLRTTAAASDFATGLRPGVWYPTAGETRPYRLTLTLADDNAAQGNRADFALTWEAHSR</sequence>
<gene>
    <name evidence="2" type="ORF">JIG36_29800</name>
</gene>
<evidence type="ECO:0008006" key="4">
    <source>
        <dbReference type="Google" id="ProtNLM"/>
    </source>
</evidence>
<dbReference type="Proteomes" id="UP000632138">
    <property type="component" value="Unassembled WGS sequence"/>
</dbReference>
<dbReference type="RefSeq" id="WP_203379692.1">
    <property type="nucleotide sequence ID" value="NZ_JAENHP010000011.1"/>
</dbReference>
<organism evidence="2 3">
    <name type="scientific">Paractinoplanes ovalisporus</name>
    <dbReference type="NCBI Taxonomy" id="2810368"/>
    <lineage>
        <taxon>Bacteria</taxon>
        <taxon>Bacillati</taxon>
        <taxon>Actinomycetota</taxon>
        <taxon>Actinomycetes</taxon>
        <taxon>Micromonosporales</taxon>
        <taxon>Micromonosporaceae</taxon>
        <taxon>Paractinoplanes</taxon>
    </lineage>
</organism>
<comment type="caution">
    <text evidence="2">The sequence shown here is derived from an EMBL/GenBank/DDBJ whole genome shotgun (WGS) entry which is preliminary data.</text>
</comment>
<reference evidence="2 3" key="1">
    <citation type="submission" date="2021-01" db="EMBL/GenBank/DDBJ databases">
        <title>Actinoplanes sp. nov. LDG1-06 isolated from lichen.</title>
        <authorList>
            <person name="Saeng-In P."/>
            <person name="Phongsopitanun W."/>
            <person name="Kanchanasin P."/>
            <person name="Yuki M."/>
            <person name="Kudo T."/>
            <person name="Ohkuma M."/>
            <person name="Tanasupawat S."/>
        </authorList>
    </citation>
    <scope>NUCLEOTIDE SEQUENCE [LARGE SCALE GENOMIC DNA]</scope>
    <source>
        <strain evidence="2 3">LDG1-06</strain>
    </source>
</reference>
<evidence type="ECO:0000313" key="2">
    <source>
        <dbReference type="EMBL" id="MBM2619710.1"/>
    </source>
</evidence>
<feature type="signal peptide" evidence="1">
    <location>
        <begin position="1"/>
        <end position="26"/>
    </location>
</feature>
<feature type="chain" id="PRO_5046936124" description="Secreted protein" evidence="1">
    <location>
        <begin position="27"/>
        <end position="183"/>
    </location>
</feature>
<evidence type="ECO:0000256" key="1">
    <source>
        <dbReference type="SAM" id="SignalP"/>
    </source>
</evidence>
<name>A0ABS2AIQ1_9ACTN</name>
<accession>A0ABS2AIQ1</accession>
<dbReference type="EMBL" id="JAENHP010000011">
    <property type="protein sequence ID" value="MBM2619710.1"/>
    <property type="molecule type" value="Genomic_DNA"/>
</dbReference>
<proteinExistence type="predicted"/>
<protein>
    <recommendedName>
        <fullName evidence="4">Secreted protein</fullName>
    </recommendedName>
</protein>
<keyword evidence="1" id="KW-0732">Signal</keyword>